<protein>
    <submittedName>
        <fullName evidence="3">Uncharacterized protein</fullName>
    </submittedName>
</protein>
<proteinExistence type="predicted"/>
<keyword evidence="2" id="KW-0472">Membrane</keyword>
<dbReference type="EMBL" id="FNNC01000001">
    <property type="protein sequence ID" value="SDW28763.1"/>
    <property type="molecule type" value="Genomic_DNA"/>
</dbReference>
<evidence type="ECO:0000256" key="1">
    <source>
        <dbReference type="SAM" id="MobiDB-lite"/>
    </source>
</evidence>
<feature type="compositionally biased region" description="Basic and acidic residues" evidence="1">
    <location>
        <begin position="70"/>
        <end position="81"/>
    </location>
</feature>
<gene>
    <name evidence="3" type="ORF">SAMN05421781_1094</name>
</gene>
<feature type="transmembrane region" description="Helical" evidence="2">
    <location>
        <begin position="12"/>
        <end position="29"/>
    </location>
</feature>
<accession>A0A1H2SAS2</accession>
<evidence type="ECO:0000313" key="3">
    <source>
        <dbReference type="EMBL" id="SDW28763.1"/>
    </source>
</evidence>
<dbReference type="STRING" id="1122204.SAMN05421781_1094"/>
<keyword evidence="4" id="KW-1185">Reference proteome</keyword>
<dbReference type="OrthoDB" id="2969685at2"/>
<feature type="region of interest" description="Disordered" evidence="1">
    <location>
        <begin position="70"/>
        <end position="89"/>
    </location>
</feature>
<keyword evidence="2" id="KW-1133">Transmembrane helix</keyword>
<evidence type="ECO:0000313" key="4">
    <source>
        <dbReference type="Proteomes" id="UP000199488"/>
    </source>
</evidence>
<name>A0A1H2SAS2_9BACI</name>
<evidence type="ECO:0000256" key="2">
    <source>
        <dbReference type="SAM" id="Phobius"/>
    </source>
</evidence>
<dbReference type="AlphaFoldDB" id="A0A1H2SAS2"/>
<dbReference type="Proteomes" id="UP000199488">
    <property type="component" value="Unassembled WGS sequence"/>
</dbReference>
<sequence>MFFIETFAEINWVEWLLLVSVLITTLWIVSQHLTSTNAYSLHHEEANVCYEDYSRVPEMAALRFVTVQKKIPDRSDSRHDDEDSSYFSS</sequence>
<reference evidence="3 4" key="1">
    <citation type="submission" date="2016-10" db="EMBL/GenBank/DDBJ databases">
        <authorList>
            <person name="de Groot N.N."/>
        </authorList>
    </citation>
    <scope>NUCLEOTIDE SEQUENCE [LARGE SCALE GENOMIC DNA]</scope>
    <source>
        <strain evidence="3 4">DSM 23126</strain>
    </source>
</reference>
<dbReference type="RefSeq" id="WP_091612118.1">
    <property type="nucleotide sequence ID" value="NZ_FNNC01000001.1"/>
</dbReference>
<organism evidence="3 4">
    <name type="scientific">Marinococcus luteus</name>
    <dbReference type="NCBI Taxonomy" id="1122204"/>
    <lineage>
        <taxon>Bacteria</taxon>
        <taxon>Bacillati</taxon>
        <taxon>Bacillota</taxon>
        <taxon>Bacilli</taxon>
        <taxon>Bacillales</taxon>
        <taxon>Bacillaceae</taxon>
        <taxon>Marinococcus</taxon>
    </lineage>
</organism>
<keyword evidence="2" id="KW-0812">Transmembrane</keyword>